<dbReference type="AlphaFoldDB" id="B3QN66"/>
<dbReference type="InterPro" id="IPR000055">
    <property type="entry name" value="Restrct_endonuc_typeI_TRD"/>
</dbReference>
<keyword evidence="2" id="KW-0680">Restriction system</keyword>
<proteinExistence type="inferred from homology"/>
<evidence type="ECO:0000256" key="1">
    <source>
        <dbReference type="ARBA" id="ARBA00010923"/>
    </source>
</evidence>
<keyword evidence="7" id="KW-1185">Reference proteome</keyword>
<dbReference type="InterPro" id="IPR044946">
    <property type="entry name" value="Restrct_endonuc_typeI_TRD_sf"/>
</dbReference>
<reference evidence="6" key="1">
    <citation type="submission" date="2008-06" db="EMBL/GenBank/DDBJ databases">
        <title>Complete sequence of Chlorobaculum parvum NCIB 8327.</title>
        <authorList>
            <consortium name="US DOE Joint Genome Institute"/>
            <person name="Lucas S."/>
            <person name="Copeland A."/>
            <person name="Lapidus A."/>
            <person name="Glavina del Rio T."/>
            <person name="Dalin E."/>
            <person name="Tice H."/>
            <person name="Bruce D."/>
            <person name="Goodwin L."/>
            <person name="Pitluck S."/>
            <person name="Schmutz J."/>
            <person name="Larimer F."/>
            <person name="Land M."/>
            <person name="Hauser L."/>
            <person name="Kyrpides N."/>
            <person name="Mikhailova N."/>
            <person name="Zhao F."/>
            <person name="Li T."/>
            <person name="Liu Z."/>
            <person name="Overmann J."/>
            <person name="Bryant D.A."/>
            <person name="Richardson P."/>
        </authorList>
    </citation>
    <scope>NUCLEOTIDE SEQUENCE [LARGE SCALE GENOMIC DNA]</scope>
    <source>
        <strain evidence="6">NCIB 8327</strain>
    </source>
</reference>
<dbReference type="HOGENOM" id="CLU_021095_10_4_10"/>
<feature type="domain" description="Type I restriction modification DNA specificity" evidence="5">
    <location>
        <begin position="378"/>
        <end position="561"/>
    </location>
</feature>
<organism evidence="6 7">
    <name type="scientific">Chlorobaculum parvum (strain DSM 263 / NCIMB 8327)</name>
    <name type="common">Chlorobium vibrioforme subsp. thiosulfatophilum</name>
    <dbReference type="NCBI Taxonomy" id="517417"/>
    <lineage>
        <taxon>Bacteria</taxon>
        <taxon>Pseudomonadati</taxon>
        <taxon>Chlorobiota</taxon>
        <taxon>Chlorobiia</taxon>
        <taxon>Chlorobiales</taxon>
        <taxon>Chlorobiaceae</taxon>
        <taxon>Chlorobaculum</taxon>
    </lineage>
</organism>
<evidence type="ECO:0000313" key="6">
    <source>
        <dbReference type="EMBL" id="ACF11369.1"/>
    </source>
</evidence>
<gene>
    <name evidence="6" type="ordered locus">Cpar_0961</name>
</gene>
<dbReference type="Pfam" id="PF01420">
    <property type="entry name" value="Methylase_S"/>
    <property type="match status" value="1"/>
</dbReference>
<dbReference type="SUPFAM" id="SSF116734">
    <property type="entry name" value="DNA methylase specificity domain"/>
    <property type="match status" value="2"/>
</dbReference>
<dbReference type="Gene3D" id="3.90.220.20">
    <property type="entry name" value="DNA methylase specificity domains"/>
    <property type="match status" value="2"/>
</dbReference>
<dbReference type="Proteomes" id="UP000008811">
    <property type="component" value="Chromosome"/>
</dbReference>
<keyword evidence="4" id="KW-0175">Coiled coil</keyword>
<dbReference type="REBASE" id="18466">
    <property type="entry name" value="S.Cpa8327ORF960P"/>
</dbReference>
<evidence type="ECO:0000256" key="2">
    <source>
        <dbReference type="ARBA" id="ARBA00022747"/>
    </source>
</evidence>
<evidence type="ECO:0000256" key="3">
    <source>
        <dbReference type="ARBA" id="ARBA00023125"/>
    </source>
</evidence>
<accession>B3QN66</accession>
<keyword evidence="3" id="KW-0238">DNA-binding</keyword>
<dbReference type="GO" id="GO:0009307">
    <property type="term" value="P:DNA restriction-modification system"/>
    <property type="evidence" value="ECO:0007669"/>
    <property type="project" value="UniProtKB-KW"/>
</dbReference>
<dbReference type="EMBL" id="CP001099">
    <property type="protein sequence ID" value="ACF11369.1"/>
    <property type="molecule type" value="Genomic_DNA"/>
</dbReference>
<dbReference type="InterPro" id="IPR051212">
    <property type="entry name" value="Type-I_RE_S_subunit"/>
</dbReference>
<sequence>MTMDFRDGETSVVELLERHFEVAFSAPDGVKKLRELILTLAMKGKLVPQDPNDQPASEMLKEIEAEKQRLVKEGKIKNPKALPPITADDVPYELPDGWEWVRLGEITAYNGRKNISGDQIDPDTWVLDLEDIEKDTSRILYRAKFSERQSKSTKSTFLKGDVLYGKLRPYLDKIVVADRDGVCTTEIVPIVSFVGLHSDFLKWLLKRPAFLSYVNSLMYGVKMPRLGTDNAVASIHPLPPLPEQHRIVARIDELMAHCDELEKLRAEREQKRVKVHAAAVRQLLDTTEPESSANAWQFISRNFRELYSDKENVAELRKAILQLAVMGKLVPQDPNDPPACELLKEIEAEKQRLVKEGKIKKPKAVSPIKPDEVPYPLPDSWEWVRLGDVISYMDAGWSPKCETGPASDSEWGVLKTTAVQKLEFLPHENKTLPIKLTPRPEYQVEEKDILITRAGPKNRVGICCVATSIRPKLMLSDKIIRFKIYGDLISPDYCALSLNTGYCSEQIEMFKSGMAESQMNISQDKVKRLLMLIPPLPEQHRIVARIDQLMALCDTLEQQIDDATRKQTELLNAVMTQV</sequence>
<dbReference type="GO" id="GO:0003677">
    <property type="term" value="F:DNA binding"/>
    <property type="evidence" value="ECO:0007669"/>
    <property type="project" value="UniProtKB-KW"/>
</dbReference>
<evidence type="ECO:0000256" key="4">
    <source>
        <dbReference type="SAM" id="Coils"/>
    </source>
</evidence>
<evidence type="ECO:0000313" key="7">
    <source>
        <dbReference type="Proteomes" id="UP000008811"/>
    </source>
</evidence>
<feature type="coiled-coil region" evidence="4">
    <location>
        <begin position="546"/>
        <end position="573"/>
    </location>
</feature>
<comment type="similarity">
    <text evidence="1">Belongs to the type-I restriction system S methylase family.</text>
</comment>
<dbReference type="eggNOG" id="COG0732">
    <property type="taxonomic scope" value="Bacteria"/>
</dbReference>
<dbReference type="STRING" id="517417.Cpar_0961"/>
<dbReference type="PANTHER" id="PTHR43140:SF1">
    <property type="entry name" value="TYPE I RESTRICTION ENZYME ECOKI SPECIFICITY SUBUNIT"/>
    <property type="match status" value="1"/>
</dbReference>
<dbReference type="CDD" id="cd17261">
    <property type="entry name" value="RMtype1_S_EcoKI-TRD2-CR2_like"/>
    <property type="match status" value="1"/>
</dbReference>
<evidence type="ECO:0000259" key="5">
    <source>
        <dbReference type="Pfam" id="PF01420"/>
    </source>
</evidence>
<protein>
    <submittedName>
        <fullName evidence="6">Restriction modification system DNA specificity domain</fullName>
    </submittedName>
</protein>
<dbReference type="KEGG" id="cpc:Cpar_0961"/>
<dbReference type="PANTHER" id="PTHR43140">
    <property type="entry name" value="TYPE-1 RESTRICTION ENZYME ECOKI SPECIFICITY PROTEIN"/>
    <property type="match status" value="1"/>
</dbReference>
<name>B3QN66_CHLP8</name>